<reference evidence="10" key="1">
    <citation type="submission" date="2015-06" db="EMBL/GenBank/DDBJ databases">
        <authorList>
            <person name="Urmite Genomes"/>
        </authorList>
    </citation>
    <scope>NUCLEOTIDE SEQUENCE [LARGE SCALE GENOMIC DNA]</scope>
    <source>
        <strain evidence="10">CSUR P1867</strain>
    </source>
</reference>
<feature type="transmembrane region" description="Helical" evidence="8">
    <location>
        <begin position="106"/>
        <end position="125"/>
    </location>
</feature>
<feature type="transmembrane region" description="Helical" evidence="8">
    <location>
        <begin position="232"/>
        <end position="249"/>
    </location>
</feature>
<dbReference type="AlphaFoldDB" id="A0A0G4Q4J6"/>
<feature type="transmembrane region" description="Helical" evidence="8">
    <location>
        <begin position="80"/>
        <end position="100"/>
    </location>
</feature>
<dbReference type="RefSeq" id="WP_072063206.1">
    <property type="nucleotide sequence ID" value="NZ_CAXOLJ010000012.1"/>
</dbReference>
<dbReference type="PANTHER" id="PTHR30269:SF0">
    <property type="entry name" value="MEMBRANE TRANSPORTER PROTEIN YFCA-RELATED"/>
    <property type="match status" value="1"/>
</dbReference>
<dbReference type="PANTHER" id="PTHR30269">
    <property type="entry name" value="TRANSMEMBRANE PROTEIN YFCA"/>
    <property type="match status" value="1"/>
</dbReference>
<dbReference type="GeneID" id="76523484"/>
<keyword evidence="3" id="KW-0813">Transport</keyword>
<dbReference type="NCBIfam" id="NF007909">
    <property type="entry name" value="PRK10621.1"/>
    <property type="match status" value="1"/>
</dbReference>
<evidence type="ECO:0000256" key="6">
    <source>
        <dbReference type="ARBA" id="ARBA00022989"/>
    </source>
</evidence>
<protein>
    <recommendedName>
        <fullName evidence="8">Probable membrane transporter protein</fullName>
    </recommendedName>
</protein>
<dbReference type="EMBL" id="CVRY01000002">
    <property type="protein sequence ID" value="CRL60531.1"/>
    <property type="molecule type" value="Genomic_DNA"/>
</dbReference>
<evidence type="ECO:0000256" key="3">
    <source>
        <dbReference type="ARBA" id="ARBA00022448"/>
    </source>
</evidence>
<dbReference type="InterPro" id="IPR002781">
    <property type="entry name" value="TM_pro_TauE-like"/>
</dbReference>
<evidence type="ECO:0000256" key="8">
    <source>
        <dbReference type="RuleBase" id="RU363041"/>
    </source>
</evidence>
<accession>A0A0G4Q4J6</accession>
<feature type="transmembrane region" description="Helical" evidence="8">
    <location>
        <begin position="190"/>
        <end position="211"/>
    </location>
</feature>
<dbReference type="InterPro" id="IPR052017">
    <property type="entry name" value="TSUP"/>
</dbReference>
<evidence type="ECO:0000256" key="7">
    <source>
        <dbReference type="ARBA" id="ARBA00023136"/>
    </source>
</evidence>
<evidence type="ECO:0000256" key="5">
    <source>
        <dbReference type="ARBA" id="ARBA00022692"/>
    </source>
</evidence>
<proteinExistence type="inferred from homology"/>
<organism evidence="9 10">
    <name type="scientific">Proteus penneri</name>
    <dbReference type="NCBI Taxonomy" id="102862"/>
    <lineage>
        <taxon>Bacteria</taxon>
        <taxon>Pseudomonadati</taxon>
        <taxon>Pseudomonadota</taxon>
        <taxon>Gammaproteobacteria</taxon>
        <taxon>Enterobacterales</taxon>
        <taxon>Morganellaceae</taxon>
        <taxon>Proteus</taxon>
    </lineage>
</organism>
<keyword evidence="5 8" id="KW-0812">Transmembrane</keyword>
<dbReference type="Pfam" id="PF01925">
    <property type="entry name" value="TauE"/>
    <property type="match status" value="1"/>
</dbReference>
<evidence type="ECO:0000256" key="2">
    <source>
        <dbReference type="ARBA" id="ARBA00009142"/>
    </source>
</evidence>
<feature type="transmembrane region" description="Helical" evidence="8">
    <location>
        <begin position="137"/>
        <end position="170"/>
    </location>
</feature>
<name>A0A0G4Q4J6_9GAMM</name>
<dbReference type="Proteomes" id="UP000183920">
    <property type="component" value="Unassembled WGS sequence"/>
</dbReference>
<gene>
    <name evidence="9" type="ORF">BN1804_01008</name>
</gene>
<evidence type="ECO:0000256" key="4">
    <source>
        <dbReference type="ARBA" id="ARBA00022475"/>
    </source>
</evidence>
<comment type="similarity">
    <text evidence="2 8">Belongs to the 4-toluene sulfonate uptake permease (TSUP) (TC 2.A.102) family.</text>
</comment>
<sequence>MDWLFSDGIYLLLFLVALIAGFIDSIAGGGGLITIPALLSAGISPVQALATNKLQSVGGSFSATLYFIRRKVIDLRAQRFAILMTFIGAVSGAMLVQFINPEILKQALPILTIAIGFYFLLTPSIGAQDSKQRIGYYTFGAILGGGVGFYDGIFGPGTGSFFALGYVMLLGYNLSKATAHAKLLNFTSNFGSLLFFIIGGQVIWTIGLVMLCGQFIGARLGAGLVLTKGQKLIRPMLVIISFLMSIKLINDNHGDTIALWFSALFN</sequence>
<evidence type="ECO:0000313" key="9">
    <source>
        <dbReference type="EMBL" id="CRL60531.1"/>
    </source>
</evidence>
<accession>A0A379EN79</accession>
<evidence type="ECO:0000256" key="1">
    <source>
        <dbReference type="ARBA" id="ARBA00004651"/>
    </source>
</evidence>
<feature type="transmembrane region" description="Helical" evidence="8">
    <location>
        <begin position="12"/>
        <end position="38"/>
    </location>
</feature>
<keyword evidence="6 8" id="KW-1133">Transmembrane helix</keyword>
<keyword evidence="4 8" id="KW-1003">Cell membrane</keyword>
<keyword evidence="7 8" id="KW-0472">Membrane</keyword>
<evidence type="ECO:0000313" key="10">
    <source>
        <dbReference type="Proteomes" id="UP000183920"/>
    </source>
</evidence>
<dbReference type="GO" id="GO:0005886">
    <property type="term" value="C:plasma membrane"/>
    <property type="evidence" value="ECO:0007669"/>
    <property type="project" value="UniProtKB-SubCell"/>
</dbReference>
<comment type="subcellular location">
    <subcellularLocation>
        <location evidence="1 8">Cell membrane</location>
        <topology evidence="1 8">Multi-pass membrane protein</topology>
    </subcellularLocation>
</comment>